<organism evidence="9">
    <name type="scientific">Timema monikensis</name>
    <dbReference type="NCBI Taxonomy" id="170555"/>
    <lineage>
        <taxon>Eukaryota</taxon>
        <taxon>Metazoa</taxon>
        <taxon>Ecdysozoa</taxon>
        <taxon>Arthropoda</taxon>
        <taxon>Hexapoda</taxon>
        <taxon>Insecta</taxon>
        <taxon>Pterygota</taxon>
        <taxon>Neoptera</taxon>
        <taxon>Polyneoptera</taxon>
        <taxon>Phasmatodea</taxon>
        <taxon>Timematodea</taxon>
        <taxon>Timematoidea</taxon>
        <taxon>Timematidae</taxon>
        <taxon>Timema</taxon>
    </lineage>
</organism>
<keyword evidence="7" id="KW-0812">Transmembrane</keyword>
<dbReference type="GO" id="GO:0005509">
    <property type="term" value="F:calcium ion binding"/>
    <property type="evidence" value="ECO:0007669"/>
    <property type="project" value="InterPro"/>
</dbReference>
<feature type="domain" description="EGF-like" evidence="8">
    <location>
        <begin position="466"/>
        <end position="504"/>
    </location>
</feature>
<dbReference type="Pfam" id="PF07645">
    <property type="entry name" value="EGF_CA"/>
    <property type="match status" value="1"/>
</dbReference>
<evidence type="ECO:0000259" key="8">
    <source>
        <dbReference type="PROSITE" id="PS50026"/>
    </source>
</evidence>
<keyword evidence="5" id="KW-0325">Glycoprotein</keyword>
<dbReference type="PROSITE" id="PS01186">
    <property type="entry name" value="EGF_2"/>
    <property type="match status" value="4"/>
</dbReference>
<dbReference type="SMART" id="SM00181">
    <property type="entry name" value="EGF"/>
    <property type="match status" value="8"/>
</dbReference>
<dbReference type="InterPro" id="IPR018097">
    <property type="entry name" value="EGF_Ca-bd_CS"/>
</dbReference>
<evidence type="ECO:0000256" key="7">
    <source>
        <dbReference type="SAM" id="Phobius"/>
    </source>
</evidence>
<feature type="domain" description="EGF-like" evidence="8">
    <location>
        <begin position="289"/>
        <end position="323"/>
    </location>
</feature>
<keyword evidence="4 6" id="KW-1015">Disulfide bond</keyword>
<dbReference type="SUPFAM" id="SSF57196">
    <property type="entry name" value="EGF/Laminin"/>
    <property type="match status" value="6"/>
</dbReference>
<dbReference type="PROSITE" id="PS00010">
    <property type="entry name" value="ASX_HYDROXYL"/>
    <property type="match status" value="5"/>
</dbReference>
<evidence type="ECO:0000256" key="1">
    <source>
        <dbReference type="ARBA" id="ARBA00022536"/>
    </source>
</evidence>
<evidence type="ECO:0000256" key="6">
    <source>
        <dbReference type="PROSITE-ProRule" id="PRU00076"/>
    </source>
</evidence>
<protein>
    <recommendedName>
        <fullName evidence="8">EGF-like domain-containing protein</fullName>
    </recommendedName>
</protein>
<dbReference type="PROSITE" id="PS01187">
    <property type="entry name" value="EGF_CA"/>
    <property type="match status" value="2"/>
</dbReference>
<dbReference type="InterPro" id="IPR000742">
    <property type="entry name" value="EGF"/>
</dbReference>
<dbReference type="CDD" id="cd00054">
    <property type="entry name" value="EGF_CA"/>
    <property type="match status" value="5"/>
</dbReference>
<sequence length="706" mass="77891">MFCGKDLEAYTNSYTGLARLYRLIYIADHCPTLRLEALKMAVTYIMGTYNVALYQQLHKKLQDAIGYEALSATKPVCKDDAEHSQSMSLVLVRSMTQYLEYRQRGTILYISTSNGTYFSVSVYKDQVTVSWRLEQTTPGELHRFSKTEPDGNWTRIQLSIKDGLMHGGFAGSDKDSLGLFSASFPLDLWQKLLYAGHIMLGGGVESSLLDRQRYFTGGYHDNSVETGPISLPANTQFEGGFFKGCLGEVRIGNSLLPYFSADQLNLDNLTSHNYFSLSDQLLTMDIGCKLCFDYECQNDGWCANANDSYACECPAGYAEDYCSVNIDECQQNECMNGATCVDMIANYTCSCPRGWTGWLCDQDINECDSDPCQNNGSCRNLEGMFECVCPDEFVGRQCETYKVVTCENFPCRNGSTCVDVKSQWEEGVFLFPTNSQTLLSISSDNEETKDNFTCTCAIGFQGPYCSIPYCAENVEPCLNEGVCNVSGVSPFCQCLPGYEGRRCETNINDCAADINGKYPCDHGMCIDGIDTFSCDCSNTGYEGISCERDIDECETQIAQCGQGVCINLNGSYTCRCDPGLCGEECLMTDPCFLENPCQNGGTCQDDCIHGKGLYKCICTSGFAGLNCTEEPVKEAASSNAFNVLVIVGPILGLMLLAGVVATFLGVRAARKKRATRGTYSPSQQEYCNPRVEMDNVMKPPPEERLI</sequence>
<evidence type="ECO:0000256" key="5">
    <source>
        <dbReference type="ARBA" id="ARBA00023180"/>
    </source>
</evidence>
<dbReference type="Gene3D" id="2.10.25.10">
    <property type="entry name" value="Laminin"/>
    <property type="match status" value="8"/>
</dbReference>
<dbReference type="FunFam" id="2.10.25.10:FF:000327">
    <property type="entry name" value="neurogenic locus notch homolog protein 4"/>
    <property type="match status" value="1"/>
</dbReference>
<feature type="disulfide bond" evidence="6">
    <location>
        <begin position="351"/>
        <end position="360"/>
    </location>
</feature>
<dbReference type="InterPro" id="IPR013320">
    <property type="entry name" value="ConA-like_dom_sf"/>
</dbReference>
<dbReference type="PANTHER" id="PTHR24033:SF151">
    <property type="entry name" value="NOTCH 2"/>
    <property type="match status" value="1"/>
</dbReference>
<dbReference type="AlphaFoldDB" id="A0A7R9EI94"/>
<evidence type="ECO:0000313" key="9">
    <source>
        <dbReference type="EMBL" id="CAD7434515.1"/>
    </source>
</evidence>
<dbReference type="Gene3D" id="1.25.40.570">
    <property type="match status" value="1"/>
</dbReference>
<feature type="disulfide bond" evidence="6">
    <location>
        <begin position="389"/>
        <end position="398"/>
    </location>
</feature>
<dbReference type="Gene3D" id="2.60.120.200">
    <property type="match status" value="1"/>
</dbReference>
<dbReference type="PANTHER" id="PTHR24033">
    <property type="entry name" value="EGF-LIKE DOMAIN-CONTAINING PROTEIN"/>
    <property type="match status" value="1"/>
</dbReference>
<dbReference type="PROSITE" id="PS50026">
    <property type="entry name" value="EGF_3"/>
    <property type="match status" value="7"/>
</dbReference>
<dbReference type="EMBL" id="OB797712">
    <property type="protein sequence ID" value="CAD7434515.1"/>
    <property type="molecule type" value="Genomic_DNA"/>
</dbReference>
<feature type="domain" description="EGF-like" evidence="8">
    <location>
        <begin position="549"/>
        <end position="586"/>
    </location>
</feature>
<gene>
    <name evidence="9" type="ORF">TMSB3V08_LOCUS11166</name>
</gene>
<accession>A0A7R9EI94</accession>
<feature type="domain" description="EGF-like" evidence="8">
    <location>
        <begin position="506"/>
        <end position="547"/>
    </location>
</feature>
<keyword evidence="3" id="KW-0677">Repeat</keyword>
<feature type="transmembrane region" description="Helical" evidence="7">
    <location>
        <begin position="643"/>
        <end position="666"/>
    </location>
</feature>
<keyword evidence="2" id="KW-0732">Signal</keyword>
<feature type="disulfide bond" evidence="6">
    <location>
        <begin position="618"/>
        <end position="627"/>
    </location>
</feature>
<dbReference type="SMART" id="SM00179">
    <property type="entry name" value="EGF_CA"/>
    <property type="match status" value="7"/>
</dbReference>
<keyword evidence="7" id="KW-1133">Transmembrane helix</keyword>
<feature type="disulfide bond" evidence="6">
    <location>
        <begin position="313"/>
        <end position="322"/>
    </location>
</feature>
<dbReference type="InterPro" id="IPR001881">
    <property type="entry name" value="EGF-like_Ca-bd_dom"/>
</dbReference>
<dbReference type="PRINTS" id="PR00010">
    <property type="entry name" value="EGFBLOOD"/>
</dbReference>
<feature type="disulfide bond" evidence="6">
    <location>
        <begin position="576"/>
        <end position="585"/>
    </location>
</feature>
<comment type="caution">
    <text evidence="6">Lacks conserved residue(s) required for the propagation of feature annotation.</text>
</comment>
<reference evidence="9" key="1">
    <citation type="submission" date="2020-11" db="EMBL/GenBank/DDBJ databases">
        <authorList>
            <person name="Tran Van P."/>
        </authorList>
    </citation>
    <scope>NUCLEOTIDE SEQUENCE</scope>
</reference>
<keyword evidence="7" id="KW-0472">Membrane</keyword>
<dbReference type="InterPro" id="IPR049883">
    <property type="entry name" value="NOTCH1_EGF-like"/>
</dbReference>
<keyword evidence="1 6" id="KW-0245">EGF-like domain</keyword>
<dbReference type="InterPro" id="IPR000152">
    <property type="entry name" value="EGF-type_Asp/Asn_hydroxyl_site"/>
</dbReference>
<evidence type="ECO:0000256" key="4">
    <source>
        <dbReference type="ARBA" id="ARBA00023157"/>
    </source>
</evidence>
<dbReference type="InterPro" id="IPR051830">
    <property type="entry name" value="NOTCH_homolog"/>
</dbReference>
<feature type="domain" description="EGF-like" evidence="8">
    <location>
        <begin position="325"/>
        <end position="361"/>
    </location>
</feature>
<dbReference type="FunFam" id="2.10.25.10:FF:000472">
    <property type="entry name" value="Uncharacterized protein, isoform A"/>
    <property type="match status" value="1"/>
</dbReference>
<proteinExistence type="predicted"/>
<evidence type="ECO:0000256" key="2">
    <source>
        <dbReference type="ARBA" id="ARBA00022729"/>
    </source>
</evidence>
<dbReference type="Pfam" id="PF00008">
    <property type="entry name" value="EGF"/>
    <property type="match status" value="4"/>
</dbReference>
<feature type="domain" description="EGF-like" evidence="8">
    <location>
        <begin position="587"/>
        <end position="628"/>
    </location>
</feature>
<evidence type="ECO:0000256" key="3">
    <source>
        <dbReference type="ARBA" id="ARBA00022737"/>
    </source>
</evidence>
<feature type="disulfide bond" evidence="6">
    <location>
        <begin position="494"/>
        <end position="503"/>
    </location>
</feature>
<feature type="domain" description="EGF-like" evidence="8">
    <location>
        <begin position="363"/>
        <end position="399"/>
    </location>
</feature>
<dbReference type="SUPFAM" id="SSF49899">
    <property type="entry name" value="Concanavalin A-like lectins/glucanases"/>
    <property type="match status" value="1"/>
</dbReference>
<name>A0A7R9EI94_9NEOP</name>
<dbReference type="PROSITE" id="PS00022">
    <property type="entry name" value="EGF_1"/>
    <property type="match status" value="5"/>
</dbReference>